<keyword evidence="4 7" id="KW-0812">Transmembrane</keyword>
<dbReference type="PANTHER" id="PTHR47371">
    <property type="entry name" value="LIPOTEICHOIC ACID SYNTHASE"/>
    <property type="match status" value="1"/>
</dbReference>
<dbReference type="InterPro" id="IPR000917">
    <property type="entry name" value="Sulfatase_N"/>
</dbReference>
<sequence length="662" mass="71767">MHETATGTTVTATSDDGADVSADAAAIDAPDGAGPRPPRRSSRALRHVLRHVVLPLAVTVVLAIAVARGLEMVHVRTEAYMEPEERWATLPSQLFVLGTLVVWPFVALLLAVTGSMWATALLGLAAAAVIAVGDHQKMAQRGEPLYPSDLEYLAHPGLLLETAGVRPVVAAGAVLAVLAVVAAIAVLSWRARRGRTRVERAFRWGSRAAFAVAGVAGLVVVMGFHEEGNPLREAYDDIPVTWAQWNQVQNYAQNGFVAGALYNMRGEAMERPEGYSAERMAELAATYEQAALEVNATRQAGALDDVNVVVILGETFTDPTRLSGVEVDEDPIPFTRDLMGTTPSGTMLSSGFGGGTANVEFEVLTGMSIANFEPQMHAPYPMLVPHHDDFPSVTDRLGPDHTTLAVHPYAPSFYRRDVVYPVLGFERQTFWDTIGHRDKVGNDTHISDEATYREVLDELEETEDPLLVNVVTMQNHSPYGGNFTDPIGATGDFGPGEAEGIGQYLRGLRHSDDAMAQLLEELEAMDERTIVLFYGDHLPAMWPGSVQSANTEQTLHETPWFVWANFETAPVDTPPVVAPYLLMNQLLAAADAPLTPYDALLEELSGEIAADEAGIMLDAQGRPTSEADLSPRGRELLEDYRLVQYDLSVGERHSLEAMTTVP</sequence>
<keyword evidence="10" id="KW-1185">Reference proteome</keyword>
<evidence type="ECO:0000256" key="5">
    <source>
        <dbReference type="ARBA" id="ARBA00022989"/>
    </source>
</evidence>
<dbReference type="SUPFAM" id="SSF53649">
    <property type="entry name" value="Alkaline phosphatase-like"/>
    <property type="match status" value="1"/>
</dbReference>
<dbReference type="Proteomes" id="UP001595955">
    <property type="component" value="Unassembled WGS sequence"/>
</dbReference>
<dbReference type="Pfam" id="PF00884">
    <property type="entry name" value="Sulfatase"/>
    <property type="match status" value="1"/>
</dbReference>
<evidence type="ECO:0000313" key="10">
    <source>
        <dbReference type="Proteomes" id="UP001595955"/>
    </source>
</evidence>
<feature type="domain" description="Sulfatase N-terminal" evidence="8">
    <location>
        <begin position="307"/>
        <end position="590"/>
    </location>
</feature>
<comment type="subcellular location">
    <subcellularLocation>
        <location evidence="1">Cell membrane</location>
        <topology evidence="1">Multi-pass membrane protein</topology>
    </subcellularLocation>
</comment>
<evidence type="ECO:0000256" key="1">
    <source>
        <dbReference type="ARBA" id="ARBA00004651"/>
    </source>
</evidence>
<feature type="transmembrane region" description="Helical" evidence="7">
    <location>
        <begin position="117"/>
        <end position="133"/>
    </location>
</feature>
<evidence type="ECO:0000259" key="8">
    <source>
        <dbReference type="Pfam" id="PF00884"/>
    </source>
</evidence>
<dbReference type="PANTHER" id="PTHR47371:SF3">
    <property type="entry name" value="PHOSPHOGLYCEROL TRANSFERASE I"/>
    <property type="match status" value="1"/>
</dbReference>
<dbReference type="RefSeq" id="WP_122824391.1">
    <property type="nucleotide sequence ID" value="NZ_CP033325.1"/>
</dbReference>
<evidence type="ECO:0000256" key="7">
    <source>
        <dbReference type="SAM" id="Phobius"/>
    </source>
</evidence>
<evidence type="ECO:0000256" key="4">
    <source>
        <dbReference type="ARBA" id="ARBA00022692"/>
    </source>
</evidence>
<dbReference type="Gene3D" id="3.40.720.10">
    <property type="entry name" value="Alkaline Phosphatase, subunit A"/>
    <property type="match status" value="1"/>
</dbReference>
<comment type="caution">
    <text evidence="9">The sequence shown here is derived from an EMBL/GenBank/DDBJ whole genome shotgun (WGS) entry which is preliminary data.</text>
</comment>
<dbReference type="CDD" id="cd16015">
    <property type="entry name" value="LTA_synthase"/>
    <property type="match status" value="1"/>
</dbReference>
<feature type="transmembrane region" description="Helical" evidence="7">
    <location>
        <begin position="208"/>
        <end position="225"/>
    </location>
</feature>
<feature type="transmembrane region" description="Helical" evidence="7">
    <location>
        <begin position="168"/>
        <end position="187"/>
    </location>
</feature>
<reference evidence="10" key="1">
    <citation type="journal article" date="2019" name="Int. J. Syst. Evol. Microbiol.">
        <title>The Global Catalogue of Microorganisms (GCM) 10K type strain sequencing project: providing services to taxonomists for standard genome sequencing and annotation.</title>
        <authorList>
            <consortium name="The Broad Institute Genomics Platform"/>
            <consortium name="The Broad Institute Genome Sequencing Center for Infectious Disease"/>
            <person name="Wu L."/>
            <person name="Ma J."/>
        </authorList>
    </citation>
    <scope>NUCLEOTIDE SEQUENCE [LARGE SCALE GENOMIC DNA]</scope>
    <source>
        <strain evidence="10">JCM 3369</strain>
    </source>
</reference>
<name>A0ABV9DCB9_9MICO</name>
<gene>
    <name evidence="9" type="ORF">ACFO3F_14330</name>
</gene>
<evidence type="ECO:0000313" key="9">
    <source>
        <dbReference type="EMBL" id="MFC4556427.1"/>
    </source>
</evidence>
<evidence type="ECO:0000256" key="2">
    <source>
        <dbReference type="ARBA" id="ARBA00004936"/>
    </source>
</evidence>
<dbReference type="InterPro" id="IPR050448">
    <property type="entry name" value="OpgB/LTA_synthase_biosynth"/>
</dbReference>
<proteinExistence type="predicted"/>
<comment type="pathway">
    <text evidence="2">Cell wall biogenesis; lipoteichoic acid biosynthesis.</text>
</comment>
<evidence type="ECO:0000256" key="3">
    <source>
        <dbReference type="ARBA" id="ARBA00022475"/>
    </source>
</evidence>
<dbReference type="InterPro" id="IPR017850">
    <property type="entry name" value="Alkaline_phosphatase_core_sf"/>
</dbReference>
<evidence type="ECO:0000256" key="6">
    <source>
        <dbReference type="ARBA" id="ARBA00023136"/>
    </source>
</evidence>
<keyword evidence="3" id="KW-1003">Cell membrane</keyword>
<protein>
    <submittedName>
        <fullName evidence="9">LTA synthase family protein</fullName>
    </submittedName>
</protein>
<feature type="transmembrane region" description="Helical" evidence="7">
    <location>
        <begin position="48"/>
        <end position="70"/>
    </location>
</feature>
<feature type="transmembrane region" description="Helical" evidence="7">
    <location>
        <begin position="90"/>
        <end position="110"/>
    </location>
</feature>
<keyword evidence="6 7" id="KW-0472">Membrane</keyword>
<dbReference type="EMBL" id="JBHSGF010000012">
    <property type="protein sequence ID" value="MFC4556427.1"/>
    <property type="molecule type" value="Genomic_DNA"/>
</dbReference>
<organism evidence="9 10">
    <name type="scientific">Georgenia faecalis</name>
    <dbReference type="NCBI Taxonomy" id="2483799"/>
    <lineage>
        <taxon>Bacteria</taxon>
        <taxon>Bacillati</taxon>
        <taxon>Actinomycetota</taxon>
        <taxon>Actinomycetes</taxon>
        <taxon>Micrococcales</taxon>
        <taxon>Bogoriellaceae</taxon>
        <taxon>Georgenia</taxon>
    </lineage>
</organism>
<keyword evidence="5 7" id="KW-1133">Transmembrane helix</keyword>
<accession>A0ABV9DCB9</accession>